<organism evidence="2">
    <name type="scientific">mine drainage metagenome</name>
    <dbReference type="NCBI Taxonomy" id="410659"/>
    <lineage>
        <taxon>unclassified sequences</taxon>
        <taxon>metagenomes</taxon>
        <taxon>ecological metagenomes</taxon>
    </lineage>
</organism>
<dbReference type="PANTHER" id="PTHR11941:SF54">
    <property type="entry name" value="ENOYL-COA HYDRATASE, MITOCHONDRIAL"/>
    <property type="match status" value="1"/>
</dbReference>
<name>E6PCG8_9ZZZZ</name>
<dbReference type="InterPro" id="IPR001753">
    <property type="entry name" value="Enoyl-CoA_hydra/iso"/>
</dbReference>
<accession>E6PCG8</accession>
<comment type="caution">
    <text evidence="2">The sequence shown here is derived from an EMBL/GenBank/DDBJ whole genome shotgun (WGS) entry which is preliminary data.</text>
</comment>
<dbReference type="InterPro" id="IPR014748">
    <property type="entry name" value="Enoyl-CoA_hydra_C"/>
</dbReference>
<sequence length="253" mass="26832">MNERIAWAREGRRARITLQAGPLNVLGIADIRALTAAIRESESCTVVSIEAAGERAFCAGVEVGDHVPEKAPEMLAAFEEMARAFLSASPAIVCAANAPAMGGGFELLLLADLALCSTRAFFSLPEVQLAALPPIACALLPRAIGTQRAFDAILTGRKIDAQSALAWGLVGSVLAPEDLSATTEALCARLLGFSAVAVRACKRAIRFDDLSLAMHAYRDELLPSRDGAEGIAAFLEKRSPVWAHTLSKGDEYR</sequence>
<dbReference type="GO" id="GO:0016829">
    <property type="term" value="F:lyase activity"/>
    <property type="evidence" value="ECO:0007669"/>
    <property type="project" value="UniProtKB-KW"/>
</dbReference>
<reference evidence="2" key="1">
    <citation type="submission" date="2009-10" db="EMBL/GenBank/DDBJ databases">
        <title>Diversity of trophic interactions inside an arsenic-rich microbial ecosystem.</title>
        <authorList>
            <person name="Bertin P.N."/>
            <person name="Heinrich-Salmeron A."/>
            <person name="Pelletier E."/>
            <person name="Goulhen-Chollet F."/>
            <person name="Arsene-Ploetze F."/>
            <person name="Gallien S."/>
            <person name="Calteau A."/>
            <person name="Vallenet D."/>
            <person name="Casiot C."/>
            <person name="Chane-Woon-Ming B."/>
            <person name="Giloteaux L."/>
            <person name="Barakat M."/>
            <person name="Bonnefoy V."/>
            <person name="Bruneel O."/>
            <person name="Chandler M."/>
            <person name="Cleiss J."/>
            <person name="Duran R."/>
            <person name="Elbaz-Poulichet F."/>
            <person name="Fonknechten N."/>
            <person name="Lauga B."/>
            <person name="Mornico D."/>
            <person name="Ortet P."/>
            <person name="Schaeffer C."/>
            <person name="Siguier P."/>
            <person name="Alexander Thil Smith A."/>
            <person name="Van Dorsselaer A."/>
            <person name="Weissenbach J."/>
            <person name="Medigue C."/>
            <person name="Le Paslier D."/>
        </authorList>
    </citation>
    <scope>NUCLEOTIDE SEQUENCE</scope>
</reference>
<proteinExistence type="predicted"/>
<keyword evidence="1 2" id="KW-0456">Lyase</keyword>
<evidence type="ECO:0000256" key="1">
    <source>
        <dbReference type="ARBA" id="ARBA00023239"/>
    </source>
</evidence>
<dbReference type="GO" id="GO:0006635">
    <property type="term" value="P:fatty acid beta-oxidation"/>
    <property type="evidence" value="ECO:0007669"/>
    <property type="project" value="TreeGrafter"/>
</dbReference>
<dbReference type="CDD" id="cd06558">
    <property type="entry name" value="crotonase-like"/>
    <property type="match status" value="1"/>
</dbReference>
<dbReference type="Gene3D" id="3.90.226.10">
    <property type="entry name" value="2-enoyl-CoA Hydratase, Chain A, domain 1"/>
    <property type="match status" value="1"/>
</dbReference>
<dbReference type="EMBL" id="CABL01000001">
    <property type="protein sequence ID" value="CBH74152.1"/>
    <property type="molecule type" value="Genomic_DNA"/>
</dbReference>
<evidence type="ECO:0000313" key="2">
    <source>
        <dbReference type="EMBL" id="CBH74152.1"/>
    </source>
</evidence>
<gene>
    <name evidence="2" type="ORF">CARN1_2039</name>
</gene>
<protein>
    <submittedName>
        <fullName evidence="2">Putative enoyl-CoA dehydratase</fullName>
        <ecNumber evidence="2">4.2.1.-</ecNumber>
    </submittedName>
</protein>
<dbReference type="Pfam" id="PF00378">
    <property type="entry name" value="ECH_1"/>
    <property type="match status" value="1"/>
</dbReference>
<dbReference type="PANTHER" id="PTHR11941">
    <property type="entry name" value="ENOYL-COA HYDRATASE-RELATED"/>
    <property type="match status" value="1"/>
</dbReference>
<dbReference type="Gene3D" id="1.10.12.10">
    <property type="entry name" value="Lyase 2-enoyl-coa Hydratase, Chain A, domain 2"/>
    <property type="match status" value="1"/>
</dbReference>
<dbReference type="EC" id="4.2.1.-" evidence="2"/>
<dbReference type="AlphaFoldDB" id="E6PCG8"/>
<dbReference type="SUPFAM" id="SSF52096">
    <property type="entry name" value="ClpP/crotonase"/>
    <property type="match status" value="1"/>
</dbReference>
<dbReference type="InterPro" id="IPR029045">
    <property type="entry name" value="ClpP/crotonase-like_dom_sf"/>
</dbReference>